<proteinExistence type="predicted"/>
<evidence type="ECO:0000313" key="2">
    <source>
        <dbReference type="Proteomes" id="UP001213000"/>
    </source>
</evidence>
<gene>
    <name evidence="1" type="ORF">NP233_g8899</name>
</gene>
<name>A0AAD5VQ11_9AGAR</name>
<keyword evidence="2" id="KW-1185">Reference proteome</keyword>
<sequence>MSSHTSYKISQQKNVVLYLDGPTRADFDKESRAKIRKWLRKVWWKLAKRCDKKGTPGPICGVIAKLDHLSPGEPRVMAPHATVRLFDGLHREIATLHAPMPLNRRDRPFYGISRKRARDGLDFDAKYEFGMTVRVKA</sequence>
<evidence type="ECO:0000313" key="1">
    <source>
        <dbReference type="EMBL" id="KAJ3563510.1"/>
    </source>
</evidence>
<reference evidence="1" key="1">
    <citation type="submission" date="2022-07" db="EMBL/GenBank/DDBJ databases">
        <title>Genome Sequence of Leucocoprinus birnbaumii.</title>
        <authorList>
            <person name="Buettner E."/>
        </authorList>
    </citation>
    <scope>NUCLEOTIDE SEQUENCE</scope>
    <source>
        <strain evidence="1">VT141</strain>
    </source>
</reference>
<dbReference type="AlphaFoldDB" id="A0AAD5VQ11"/>
<protein>
    <submittedName>
        <fullName evidence="1">Uncharacterized protein</fullName>
    </submittedName>
</protein>
<organism evidence="1 2">
    <name type="scientific">Leucocoprinus birnbaumii</name>
    <dbReference type="NCBI Taxonomy" id="56174"/>
    <lineage>
        <taxon>Eukaryota</taxon>
        <taxon>Fungi</taxon>
        <taxon>Dikarya</taxon>
        <taxon>Basidiomycota</taxon>
        <taxon>Agaricomycotina</taxon>
        <taxon>Agaricomycetes</taxon>
        <taxon>Agaricomycetidae</taxon>
        <taxon>Agaricales</taxon>
        <taxon>Agaricineae</taxon>
        <taxon>Agaricaceae</taxon>
        <taxon>Leucocoprinus</taxon>
    </lineage>
</organism>
<accession>A0AAD5VQ11</accession>
<dbReference type="EMBL" id="JANIEX010000751">
    <property type="protein sequence ID" value="KAJ3563510.1"/>
    <property type="molecule type" value="Genomic_DNA"/>
</dbReference>
<dbReference type="Proteomes" id="UP001213000">
    <property type="component" value="Unassembled WGS sequence"/>
</dbReference>
<comment type="caution">
    <text evidence="1">The sequence shown here is derived from an EMBL/GenBank/DDBJ whole genome shotgun (WGS) entry which is preliminary data.</text>
</comment>